<evidence type="ECO:0000256" key="8">
    <source>
        <dbReference type="PROSITE-ProRule" id="PRU00581"/>
    </source>
</evidence>
<reference evidence="11" key="2">
    <citation type="submission" date="2025-08" db="UniProtKB">
        <authorList>
            <consortium name="Ensembl"/>
        </authorList>
    </citation>
    <scope>IDENTIFICATION</scope>
</reference>
<proteinExistence type="inferred from homology"/>
<evidence type="ECO:0000313" key="12">
    <source>
        <dbReference type="Proteomes" id="UP000314983"/>
    </source>
</evidence>
<dbReference type="GeneTree" id="ENSGT00950000182933"/>
<feature type="domain" description="MARVEL" evidence="10">
    <location>
        <begin position="19"/>
        <end position="154"/>
    </location>
</feature>
<sequence length="310" mass="32875">MEGGADMNPQGGHYLNPAAVLSPLGAVRLTQLAFGCAAVALVTHSGGPSGACSVFCLVAWSACFALSAAIFSLDVTRLQSCLPISWENLTVTVAALATLLLLTTSVVYPVYFLQPECPYNHCETRNFRIAATTCSWVACAAYGTEVFHSRARPGRAAAYMATPPGLFKVAEVYVGCAIFAALVSGSEFWRHAATVCCVAAFAACLGGTALAVAASVRGRPILPCPTPTRLAPLAAFAAVLLYLSAAVTWSVFCFDRKYGSPLRPRECPHGRCAWDSQLVVTVLSFINLALYVADLCYSQRTHFGTQHPHV</sequence>
<dbReference type="AlphaFoldDB" id="A0AAY5EZA6"/>
<gene>
    <name evidence="11" type="primary">MYADML2</name>
</gene>
<reference evidence="11" key="3">
    <citation type="submission" date="2025-09" db="UniProtKB">
        <authorList>
            <consortium name="Ensembl"/>
        </authorList>
    </citation>
    <scope>IDENTIFICATION</scope>
</reference>
<keyword evidence="12" id="KW-1185">Reference proteome</keyword>
<organism evidence="11 12">
    <name type="scientific">Electrophorus electricus</name>
    <name type="common">Electric eel</name>
    <name type="synonym">Gymnotus electricus</name>
    <dbReference type="NCBI Taxonomy" id="8005"/>
    <lineage>
        <taxon>Eukaryota</taxon>
        <taxon>Metazoa</taxon>
        <taxon>Chordata</taxon>
        <taxon>Craniata</taxon>
        <taxon>Vertebrata</taxon>
        <taxon>Euteleostomi</taxon>
        <taxon>Actinopterygii</taxon>
        <taxon>Neopterygii</taxon>
        <taxon>Teleostei</taxon>
        <taxon>Ostariophysi</taxon>
        <taxon>Gymnotiformes</taxon>
        <taxon>Gymnotoidei</taxon>
        <taxon>Gymnotidae</taxon>
        <taxon>Electrophorus</taxon>
    </lineage>
</organism>
<feature type="transmembrane region" description="Helical" evidence="9">
    <location>
        <begin position="125"/>
        <end position="144"/>
    </location>
</feature>
<comment type="subcellular location">
    <subcellularLocation>
        <location evidence="1">Membrane</location>
        <topology evidence="1">Multi-pass membrane protein</topology>
    </subcellularLocation>
</comment>
<dbReference type="GO" id="GO:0016020">
    <property type="term" value="C:membrane"/>
    <property type="evidence" value="ECO:0007669"/>
    <property type="project" value="UniProtKB-SubCell"/>
</dbReference>
<evidence type="ECO:0000259" key="10">
    <source>
        <dbReference type="PROSITE" id="PS51225"/>
    </source>
</evidence>
<accession>A0AAY5EZA6</accession>
<evidence type="ECO:0000256" key="6">
    <source>
        <dbReference type="ARBA" id="ARBA00034721"/>
    </source>
</evidence>
<feature type="transmembrane region" description="Helical" evidence="9">
    <location>
        <begin position="192"/>
        <end position="213"/>
    </location>
</feature>
<evidence type="ECO:0000313" key="11">
    <source>
        <dbReference type="Ensembl" id="ENSEEEP00000062151.1"/>
    </source>
</evidence>
<evidence type="ECO:0000256" key="4">
    <source>
        <dbReference type="ARBA" id="ARBA00022989"/>
    </source>
</evidence>
<evidence type="ECO:0000256" key="5">
    <source>
        <dbReference type="ARBA" id="ARBA00023136"/>
    </source>
</evidence>
<feature type="transmembrane region" description="Helical" evidence="9">
    <location>
        <begin position="54"/>
        <end position="73"/>
    </location>
</feature>
<dbReference type="PANTHER" id="PTHR17068">
    <property type="entry name" value="MYELOID-ASSOCIATED DIFFERENTIATION MARKER MYADM FAMILY MEMBER"/>
    <property type="match status" value="1"/>
</dbReference>
<dbReference type="PANTHER" id="PTHR17068:SF5">
    <property type="entry name" value="MYELOID-ASSOCIATED DIFFERENTIATION MARKER-LIKE PROTEIN 2"/>
    <property type="match status" value="1"/>
</dbReference>
<evidence type="ECO:0000256" key="1">
    <source>
        <dbReference type="ARBA" id="ARBA00004141"/>
    </source>
</evidence>
<feature type="transmembrane region" description="Helical" evidence="9">
    <location>
        <begin position="93"/>
        <end position="113"/>
    </location>
</feature>
<feature type="transmembrane region" description="Helical" evidence="9">
    <location>
        <begin position="20"/>
        <end position="42"/>
    </location>
</feature>
<feature type="transmembrane region" description="Helical" evidence="9">
    <location>
        <begin position="164"/>
        <end position="185"/>
    </location>
</feature>
<feature type="transmembrane region" description="Helical" evidence="9">
    <location>
        <begin position="233"/>
        <end position="254"/>
    </location>
</feature>
<keyword evidence="4 9" id="KW-1133">Transmembrane helix</keyword>
<comment type="similarity">
    <text evidence="6">Belongs to the MAL family.</text>
</comment>
<evidence type="ECO:0000256" key="3">
    <source>
        <dbReference type="ARBA" id="ARBA00022737"/>
    </source>
</evidence>
<feature type="domain" description="MARVEL" evidence="10">
    <location>
        <begin position="159"/>
        <end position="303"/>
    </location>
</feature>
<dbReference type="Proteomes" id="UP000314983">
    <property type="component" value="Chromosome 1"/>
</dbReference>
<dbReference type="Ensembl" id="ENSEEET00000058080.1">
    <property type="protein sequence ID" value="ENSEEEP00000062151.1"/>
    <property type="gene ID" value="ENSEEEG00000028675.1"/>
</dbReference>
<keyword evidence="3" id="KW-0677">Repeat</keyword>
<dbReference type="Pfam" id="PF01284">
    <property type="entry name" value="MARVEL"/>
    <property type="match status" value="1"/>
</dbReference>
<dbReference type="PROSITE" id="PS51225">
    <property type="entry name" value="MARVEL"/>
    <property type="match status" value="2"/>
</dbReference>
<keyword evidence="2 8" id="KW-0812">Transmembrane</keyword>
<evidence type="ECO:0000256" key="7">
    <source>
        <dbReference type="ARBA" id="ARBA00040733"/>
    </source>
</evidence>
<protein>
    <recommendedName>
        <fullName evidence="7">Myeloid-associated differentiation marker-like protein 2</fullName>
    </recommendedName>
</protein>
<evidence type="ECO:0000256" key="2">
    <source>
        <dbReference type="ARBA" id="ARBA00022692"/>
    </source>
</evidence>
<name>A0AAY5EZA6_ELEEL</name>
<reference evidence="11 12" key="1">
    <citation type="submission" date="2020-05" db="EMBL/GenBank/DDBJ databases">
        <title>Electrophorus electricus (electric eel) genome, fEleEle1, primary haplotype.</title>
        <authorList>
            <person name="Myers G."/>
            <person name="Meyer A."/>
            <person name="Fedrigo O."/>
            <person name="Formenti G."/>
            <person name="Rhie A."/>
            <person name="Tracey A."/>
            <person name="Sims Y."/>
            <person name="Jarvis E.D."/>
        </authorList>
    </citation>
    <scope>NUCLEOTIDE SEQUENCE [LARGE SCALE GENOMIC DNA]</scope>
</reference>
<dbReference type="InterPro" id="IPR047123">
    <property type="entry name" value="MYADM-like"/>
</dbReference>
<evidence type="ECO:0000256" key="9">
    <source>
        <dbReference type="SAM" id="Phobius"/>
    </source>
</evidence>
<dbReference type="InterPro" id="IPR008253">
    <property type="entry name" value="Marvel"/>
</dbReference>
<keyword evidence="5 8" id="KW-0472">Membrane</keyword>